<sequence length="98" mass="11126">MKVTYGFLGRELIGLKICVCIQGKKAAVGMIGFIGIMKIHKQCCSKEEIALKREKSLALAFSHQVFNIWRTDGRLAEEIIIGRWATRKQSWDSLDRVS</sequence>
<dbReference type="Proteomes" id="UP000323000">
    <property type="component" value="Chromosome 3"/>
</dbReference>
<evidence type="ECO:0000313" key="2">
    <source>
        <dbReference type="Proteomes" id="UP000323000"/>
    </source>
</evidence>
<protein>
    <submittedName>
        <fullName evidence="1">Uncharacterized protein</fullName>
    </submittedName>
</protein>
<proteinExistence type="predicted"/>
<accession>A0A5C7ID72</accession>
<reference evidence="2" key="1">
    <citation type="journal article" date="2019" name="Gigascience">
        <title>De novo genome assembly of the endangered Acer yangbiense, a plant species with extremely small populations endemic to Yunnan Province, China.</title>
        <authorList>
            <person name="Yang J."/>
            <person name="Wariss H.M."/>
            <person name="Tao L."/>
            <person name="Zhang R."/>
            <person name="Yun Q."/>
            <person name="Hollingsworth P."/>
            <person name="Dao Z."/>
            <person name="Luo G."/>
            <person name="Guo H."/>
            <person name="Ma Y."/>
            <person name="Sun W."/>
        </authorList>
    </citation>
    <scope>NUCLEOTIDE SEQUENCE [LARGE SCALE GENOMIC DNA]</scope>
    <source>
        <strain evidence="2">cv. Malutang</strain>
    </source>
</reference>
<organism evidence="1 2">
    <name type="scientific">Acer yangbiense</name>
    <dbReference type="NCBI Taxonomy" id="1000413"/>
    <lineage>
        <taxon>Eukaryota</taxon>
        <taxon>Viridiplantae</taxon>
        <taxon>Streptophyta</taxon>
        <taxon>Embryophyta</taxon>
        <taxon>Tracheophyta</taxon>
        <taxon>Spermatophyta</taxon>
        <taxon>Magnoliopsida</taxon>
        <taxon>eudicotyledons</taxon>
        <taxon>Gunneridae</taxon>
        <taxon>Pentapetalae</taxon>
        <taxon>rosids</taxon>
        <taxon>malvids</taxon>
        <taxon>Sapindales</taxon>
        <taxon>Sapindaceae</taxon>
        <taxon>Hippocastanoideae</taxon>
        <taxon>Acereae</taxon>
        <taxon>Acer</taxon>
    </lineage>
</organism>
<dbReference type="AlphaFoldDB" id="A0A5C7ID72"/>
<dbReference type="EMBL" id="VAHF01000003">
    <property type="protein sequence ID" value="TXG66406.1"/>
    <property type="molecule type" value="Genomic_DNA"/>
</dbReference>
<name>A0A5C7ID72_9ROSI</name>
<keyword evidence="2" id="KW-1185">Reference proteome</keyword>
<gene>
    <name evidence="1" type="ORF">EZV62_007681</name>
</gene>
<comment type="caution">
    <text evidence="1">The sequence shown here is derived from an EMBL/GenBank/DDBJ whole genome shotgun (WGS) entry which is preliminary data.</text>
</comment>
<evidence type="ECO:0000313" key="1">
    <source>
        <dbReference type="EMBL" id="TXG66406.1"/>
    </source>
</evidence>